<evidence type="ECO:0000259" key="3">
    <source>
        <dbReference type="Pfam" id="PF01841"/>
    </source>
</evidence>
<evidence type="ECO:0000313" key="5">
    <source>
        <dbReference type="EMBL" id="KAE8763110.1"/>
    </source>
</evidence>
<dbReference type="InterPro" id="IPR052901">
    <property type="entry name" value="Bact_TGase-like"/>
</dbReference>
<feature type="transmembrane region" description="Helical" evidence="2">
    <location>
        <begin position="205"/>
        <end position="224"/>
    </location>
</feature>
<feature type="transmembrane region" description="Helical" evidence="2">
    <location>
        <begin position="120"/>
        <end position="145"/>
    </location>
</feature>
<feature type="domain" description="Protein-glutamine gamma-glutamyltransferase TgpA N-terminal" evidence="4">
    <location>
        <begin position="22"/>
        <end position="373"/>
    </location>
</feature>
<proteinExistence type="predicted"/>
<feature type="transmembrane region" description="Helical" evidence="2">
    <location>
        <begin position="41"/>
        <end position="61"/>
    </location>
</feature>
<feature type="domain" description="Transglutaminase-like" evidence="3">
    <location>
        <begin position="409"/>
        <end position="543"/>
    </location>
</feature>
<dbReference type="EMBL" id="WHJE01000094">
    <property type="protein sequence ID" value="KAE8763110.1"/>
    <property type="molecule type" value="Genomic_DNA"/>
</dbReference>
<gene>
    <name evidence="5" type="ORF">GB883_15855</name>
</gene>
<dbReference type="RefSeq" id="WP_152199926.1">
    <property type="nucleotide sequence ID" value="NZ_VUKF01000002.1"/>
</dbReference>
<dbReference type="Proteomes" id="UP000451860">
    <property type="component" value="Unassembled WGS sequence"/>
</dbReference>
<name>A0A7J5ULE9_9MICO</name>
<feature type="transmembrane region" description="Helical" evidence="2">
    <location>
        <begin position="604"/>
        <end position="628"/>
    </location>
</feature>
<dbReference type="Gene3D" id="3.10.620.30">
    <property type="match status" value="1"/>
</dbReference>
<dbReference type="InterPro" id="IPR021878">
    <property type="entry name" value="TgpA_N"/>
</dbReference>
<dbReference type="InterPro" id="IPR038765">
    <property type="entry name" value="Papain-like_cys_pep_sf"/>
</dbReference>
<feature type="region of interest" description="Disordered" evidence="1">
    <location>
        <begin position="498"/>
        <end position="519"/>
    </location>
</feature>
<comment type="caution">
    <text evidence="5">The sequence shown here is derived from an EMBL/GenBank/DDBJ whole genome shotgun (WGS) entry which is preliminary data.</text>
</comment>
<feature type="compositionally biased region" description="Acidic residues" evidence="1">
    <location>
        <begin position="590"/>
        <end position="599"/>
    </location>
</feature>
<dbReference type="Pfam" id="PF11992">
    <property type="entry name" value="TgpA_N"/>
    <property type="match status" value="1"/>
</dbReference>
<evidence type="ECO:0000259" key="4">
    <source>
        <dbReference type="Pfam" id="PF11992"/>
    </source>
</evidence>
<feature type="transmembrane region" description="Helical" evidence="2">
    <location>
        <begin position="152"/>
        <end position="169"/>
    </location>
</feature>
<feature type="compositionally biased region" description="Basic and acidic residues" evidence="1">
    <location>
        <begin position="759"/>
        <end position="778"/>
    </location>
</feature>
<evidence type="ECO:0000256" key="2">
    <source>
        <dbReference type="SAM" id="Phobius"/>
    </source>
</evidence>
<dbReference type="InterPro" id="IPR002931">
    <property type="entry name" value="Transglutaminase-like"/>
</dbReference>
<keyword evidence="2" id="KW-0812">Transmembrane</keyword>
<protein>
    <submittedName>
        <fullName evidence="5">Transglutaminase domain-containing protein</fullName>
    </submittedName>
</protein>
<dbReference type="SUPFAM" id="SSF54001">
    <property type="entry name" value="Cysteine proteinases"/>
    <property type="match status" value="1"/>
</dbReference>
<feature type="compositionally biased region" description="Pro residues" evidence="1">
    <location>
        <begin position="569"/>
        <end position="582"/>
    </location>
</feature>
<accession>A0A7J5ULE9</accession>
<sequence>MSTGSVGGLLRRHGADLVVLPLLVLLALVPLGPAFGTGHLVAATVGGALLGAGVAVAGAVLRWGASTVLAAAVVVLTLCSALAAPTTAVGGVVPTLATVGAVGRGVVTSWKEIVTVLPPLGAGGAVLTAPYLLAFTGTLVALTVALRTARPAWAVLAPGLVLPVAILLGTAEASGAAVVGTGGALIGLVWARWRAGRVHAGRLRAAAVLVLVGAVAGGGVAAVAPPSGPRVVLRDVLEPPPDPRDYPSPLAGFRSYVKDHRDEAVLTVAGLPADTRVRLAVLDAYDGTAWAVSGEAASGTFRRVGERIEPDLPGGLDRLHVTVGEYAGVWVPMVGRPYDVDFAAPRLGASFYVNRGTGTGLTTVGLRPGDTYELLAAPVREPTDSELEGAPLAVVPLPAARYPEVAGTAAARMVADARTPLAQIRAIESGLQQGYYSHGLEGDTPSLPGHGAARIDALLGGEAMVGDEEQYAAAMALMLRAIGIPSRVVMGFAAPAGATGAQAPGDPAGAQAPGDAAGSVALTGDDVTAWVEVPFEGHGWVPFFPTPDEDRIWQQESPTPQNRPQPQVLQPPPPAPEPPDAPPSDRREVDTDDEPEDDAGWPQALLVAAGVVGGLLVLVSPLLLVLALKARRRARRRSSGTPSQRVAGGWAELVDAAADLGVPVRRGATRLEAAREVAGALAVPPGLAAGTAELAERADAGTFAAGEPDDGAVEGYWRDVAAALAGLGRAVGRRRWWRARVSPRSLRRPRQSRTGPSVPDRRPRAQAPRRERLRRSER</sequence>
<dbReference type="OrthoDB" id="3651060at2"/>
<feature type="compositionally biased region" description="Low complexity" evidence="1">
    <location>
        <begin position="498"/>
        <end position="518"/>
    </location>
</feature>
<dbReference type="Pfam" id="PF01841">
    <property type="entry name" value="Transglut_core"/>
    <property type="match status" value="1"/>
</dbReference>
<dbReference type="PANTHER" id="PTHR42736">
    <property type="entry name" value="PROTEIN-GLUTAMINE GAMMA-GLUTAMYLTRANSFERASE"/>
    <property type="match status" value="1"/>
</dbReference>
<keyword evidence="2" id="KW-0472">Membrane</keyword>
<feature type="region of interest" description="Disordered" evidence="1">
    <location>
        <begin position="544"/>
        <end position="599"/>
    </location>
</feature>
<feature type="transmembrane region" description="Helical" evidence="2">
    <location>
        <begin position="68"/>
        <end position="88"/>
    </location>
</feature>
<dbReference type="AlphaFoldDB" id="A0A7J5ULE9"/>
<feature type="transmembrane region" description="Helical" evidence="2">
    <location>
        <begin position="175"/>
        <end position="193"/>
    </location>
</feature>
<evidence type="ECO:0000313" key="6">
    <source>
        <dbReference type="Proteomes" id="UP000451860"/>
    </source>
</evidence>
<reference evidence="5 6" key="1">
    <citation type="submission" date="2019-10" db="EMBL/GenBank/DDBJ databases">
        <title>Georgenia wutianyii sp. nov. and Georgenia yuyongxinii sp. nov. isolated from plateau pika (Ochotona curzoniae) in the Qinghai-Tibet plateau of China.</title>
        <authorList>
            <person name="Tian Z."/>
        </authorList>
    </citation>
    <scope>NUCLEOTIDE SEQUENCE [LARGE SCALE GENOMIC DNA]</scope>
    <source>
        <strain evidence="5 6">DSM 21501</strain>
    </source>
</reference>
<evidence type="ECO:0000256" key="1">
    <source>
        <dbReference type="SAM" id="MobiDB-lite"/>
    </source>
</evidence>
<dbReference type="PANTHER" id="PTHR42736:SF1">
    <property type="entry name" value="PROTEIN-GLUTAMINE GAMMA-GLUTAMYLTRANSFERASE"/>
    <property type="match status" value="1"/>
</dbReference>
<keyword evidence="2" id="KW-1133">Transmembrane helix</keyword>
<keyword evidence="6" id="KW-1185">Reference proteome</keyword>
<feature type="transmembrane region" description="Helical" evidence="2">
    <location>
        <begin position="17"/>
        <end position="35"/>
    </location>
</feature>
<feature type="region of interest" description="Disordered" evidence="1">
    <location>
        <begin position="742"/>
        <end position="778"/>
    </location>
</feature>
<organism evidence="5 6">
    <name type="scientific">Georgenia thermotolerans</name>
    <dbReference type="NCBI Taxonomy" id="527326"/>
    <lineage>
        <taxon>Bacteria</taxon>
        <taxon>Bacillati</taxon>
        <taxon>Actinomycetota</taxon>
        <taxon>Actinomycetes</taxon>
        <taxon>Micrococcales</taxon>
        <taxon>Bogoriellaceae</taxon>
        <taxon>Georgenia</taxon>
    </lineage>
</organism>